<proteinExistence type="predicted"/>
<sequence length="252" mass="27593">MDNIYQVLGDSEMDLAFVLIHGGGLDTWVWERMMPLLDFPALAVGRAAPGTNLNRLTITDSAQYIQSQIESSGFQKVIVVAHSIGGVLAPTVATLLPQRVAHIVFVGANIPPEEKPAISIFRPSERFGIAVWLRLTAWKMSFTDKAIEEDMRKTLCNDMDETTVQQVLAGGKHPEPPALFYEPVSRQKMPSISCTYIKLLKDQGILPPSRQDEMAANIGAKVLTLNTGHTAMLSRPDELAELLNGVASEVNV</sequence>
<feature type="domain" description="AB hydrolase-1" evidence="1">
    <location>
        <begin position="17"/>
        <end position="241"/>
    </location>
</feature>
<keyword evidence="3" id="KW-1185">Reference proteome</keyword>
<comment type="caution">
    <text evidence="2">The sequence shown here is derived from an EMBL/GenBank/DDBJ whole genome shotgun (WGS) entry which is preliminary data.</text>
</comment>
<accession>A0ABR8K9R7</accession>
<reference evidence="2 3" key="1">
    <citation type="journal article" date="2020" name="ISME J.">
        <title>Comparative genomics reveals insights into cyanobacterial evolution and habitat adaptation.</title>
        <authorList>
            <person name="Chen M.Y."/>
            <person name="Teng W.K."/>
            <person name="Zhao L."/>
            <person name="Hu C.X."/>
            <person name="Zhou Y.K."/>
            <person name="Han B.P."/>
            <person name="Song L.R."/>
            <person name="Shu W.S."/>
        </authorList>
    </citation>
    <scope>NUCLEOTIDE SEQUENCE [LARGE SCALE GENOMIC DNA]</scope>
    <source>
        <strain evidence="2 3">FACHB-159</strain>
    </source>
</reference>
<dbReference type="PANTHER" id="PTHR37017">
    <property type="entry name" value="AB HYDROLASE-1 DOMAIN-CONTAINING PROTEIN-RELATED"/>
    <property type="match status" value="1"/>
</dbReference>
<dbReference type="InterPro" id="IPR029058">
    <property type="entry name" value="AB_hydrolase_fold"/>
</dbReference>
<protein>
    <submittedName>
        <fullName evidence="2">Alpha/beta hydrolase</fullName>
    </submittedName>
</protein>
<dbReference type="Gene3D" id="3.40.50.1820">
    <property type="entry name" value="alpha/beta hydrolase"/>
    <property type="match status" value="1"/>
</dbReference>
<dbReference type="InterPro" id="IPR000073">
    <property type="entry name" value="AB_hydrolase_1"/>
</dbReference>
<evidence type="ECO:0000313" key="2">
    <source>
        <dbReference type="EMBL" id="MBD2735569.1"/>
    </source>
</evidence>
<evidence type="ECO:0000313" key="3">
    <source>
        <dbReference type="Proteomes" id="UP000637383"/>
    </source>
</evidence>
<dbReference type="InterPro" id="IPR052897">
    <property type="entry name" value="Sec-Metab_Biosynth_Hydrolase"/>
</dbReference>
<evidence type="ECO:0000259" key="1">
    <source>
        <dbReference type="Pfam" id="PF12697"/>
    </source>
</evidence>
<organism evidence="2 3">
    <name type="scientific">Nostoc paludosum FACHB-159</name>
    <dbReference type="NCBI Taxonomy" id="2692908"/>
    <lineage>
        <taxon>Bacteria</taxon>
        <taxon>Bacillati</taxon>
        <taxon>Cyanobacteriota</taxon>
        <taxon>Cyanophyceae</taxon>
        <taxon>Nostocales</taxon>
        <taxon>Nostocaceae</taxon>
        <taxon>Nostoc</taxon>
    </lineage>
</organism>
<dbReference type="GO" id="GO:0016787">
    <property type="term" value="F:hydrolase activity"/>
    <property type="evidence" value="ECO:0007669"/>
    <property type="project" value="UniProtKB-KW"/>
</dbReference>
<keyword evidence="2" id="KW-0378">Hydrolase</keyword>
<name>A0ABR8K9R7_9NOSO</name>
<dbReference type="PANTHER" id="PTHR37017:SF11">
    <property type="entry name" value="ESTERASE_LIPASE_THIOESTERASE DOMAIN-CONTAINING PROTEIN"/>
    <property type="match status" value="1"/>
</dbReference>
<dbReference type="Pfam" id="PF12697">
    <property type="entry name" value="Abhydrolase_6"/>
    <property type="match status" value="1"/>
</dbReference>
<dbReference type="EMBL" id="JACJTU010000015">
    <property type="protein sequence ID" value="MBD2735569.1"/>
    <property type="molecule type" value="Genomic_DNA"/>
</dbReference>
<dbReference type="SUPFAM" id="SSF53474">
    <property type="entry name" value="alpha/beta-Hydrolases"/>
    <property type="match status" value="1"/>
</dbReference>
<dbReference type="RefSeq" id="WP_190956223.1">
    <property type="nucleotide sequence ID" value="NZ_JACJTU010000015.1"/>
</dbReference>
<dbReference type="Proteomes" id="UP000637383">
    <property type="component" value="Unassembled WGS sequence"/>
</dbReference>
<gene>
    <name evidence="2" type="ORF">H6H03_16995</name>
</gene>